<evidence type="ECO:0000256" key="2">
    <source>
        <dbReference type="PIRSR" id="PIRSR639126-1"/>
    </source>
</evidence>
<evidence type="ECO:0000256" key="3">
    <source>
        <dbReference type="RuleBase" id="RU367036"/>
    </source>
</evidence>
<dbReference type="AlphaFoldDB" id="A0A7G3B2J2"/>
<dbReference type="InterPro" id="IPR009288">
    <property type="entry name" value="AIG2-like_dom"/>
</dbReference>
<dbReference type="Pfam" id="PF06094">
    <property type="entry name" value="GGACT"/>
    <property type="match status" value="1"/>
</dbReference>
<organism evidence="5">
    <name type="scientific">Lutzomyia longipalpis</name>
    <name type="common">Sand fly</name>
    <dbReference type="NCBI Taxonomy" id="7200"/>
    <lineage>
        <taxon>Eukaryota</taxon>
        <taxon>Metazoa</taxon>
        <taxon>Ecdysozoa</taxon>
        <taxon>Arthropoda</taxon>
        <taxon>Hexapoda</taxon>
        <taxon>Insecta</taxon>
        <taxon>Pterygota</taxon>
        <taxon>Neoptera</taxon>
        <taxon>Endopterygota</taxon>
        <taxon>Diptera</taxon>
        <taxon>Nematocera</taxon>
        <taxon>Psychodoidea</taxon>
        <taxon>Psychodidae</taxon>
        <taxon>Lutzomyia</taxon>
        <taxon>Lutzomyia</taxon>
    </lineage>
</organism>
<dbReference type="Gene3D" id="3.10.490.10">
    <property type="entry name" value="Gamma-glutamyl cyclotransferase-like"/>
    <property type="match status" value="1"/>
</dbReference>
<dbReference type="GO" id="GO:0005829">
    <property type="term" value="C:cytosol"/>
    <property type="evidence" value="ECO:0007669"/>
    <property type="project" value="TreeGrafter"/>
</dbReference>
<sequence>MSSSALRRFFVYGTLKRGEPNHKLLTSPENGVGKFVGRGETTIKFPLVIGTRYNIPFLLNKRNTGNFVRGEIYEVDDTMVKKLDELEGYPDFYDREIQDIKLLDEEEEKILPCWVYLLRTFPDHLLNFEMLTEYRDTPERKYCEVYNESTPDDLRDHVQADLQK</sequence>
<evidence type="ECO:0000256" key="1">
    <source>
        <dbReference type="ARBA" id="ARBA00008861"/>
    </source>
</evidence>
<dbReference type="PANTHER" id="PTHR12510">
    <property type="entry name" value="TROPONIN C-AKIN-1 PROTEIN"/>
    <property type="match status" value="1"/>
</dbReference>
<feature type="domain" description="Gamma-glutamylcyclotransferase AIG2-like" evidence="4">
    <location>
        <begin position="9"/>
        <end position="120"/>
    </location>
</feature>
<dbReference type="InterPro" id="IPR013024">
    <property type="entry name" value="GGCT-like"/>
</dbReference>
<proteinExistence type="inferred from homology"/>
<dbReference type="SUPFAM" id="SSF110857">
    <property type="entry name" value="Gamma-glutamyl cyclotransferase-like"/>
    <property type="match status" value="1"/>
</dbReference>
<name>A0A7G3B2J2_LUTLO</name>
<reference evidence="5" key="1">
    <citation type="journal article" date="2020" name="BMC">
        <title>Leishmania infection induces a limited differential gene expression in the sand fly midgut.</title>
        <authorList>
            <person name="Coutinho-Abreu I.V."/>
            <person name="Serafim T.D."/>
            <person name="Meneses C."/>
            <person name="Kamhawi S."/>
            <person name="Oliveira F."/>
            <person name="Valenzuela J.G."/>
        </authorList>
    </citation>
    <scope>NUCLEOTIDE SEQUENCE</scope>
    <source>
        <strain evidence="5">Jacobina</strain>
        <tissue evidence="5">Midgut</tissue>
    </source>
</reference>
<dbReference type="InterPro" id="IPR039126">
    <property type="entry name" value="GGACT"/>
</dbReference>
<dbReference type="InterPro" id="IPR036568">
    <property type="entry name" value="GGCT-like_sf"/>
</dbReference>
<dbReference type="EMBL" id="GITU01009510">
    <property type="protein sequence ID" value="MBC1178213.1"/>
    <property type="molecule type" value="Transcribed_RNA"/>
</dbReference>
<dbReference type="CDD" id="cd06661">
    <property type="entry name" value="GGCT_like"/>
    <property type="match status" value="1"/>
</dbReference>
<evidence type="ECO:0000259" key="4">
    <source>
        <dbReference type="Pfam" id="PF06094"/>
    </source>
</evidence>
<dbReference type="GO" id="GO:0061929">
    <property type="term" value="F:gamma-glutamylaminecyclotransferase activity"/>
    <property type="evidence" value="ECO:0007669"/>
    <property type="project" value="InterPro"/>
</dbReference>
<comment type="similarity">
    <text evidence="1 3">Belongs to the gamma-glutamylcyclotransferase family.</text>
</comment>
<feature type="active site" description="Proton acceptor" evidence="2">
    <location>
        <position position="87"/>
    </location>
</feature>
<accession>A0A7G3B2J2</accession>
<dbReference type="VEuPathDB" id="VectorBase:LLONM1_008009"/>
<evidence type="ECO:0000313" key="5">
    <source>
        <dbReference type="EMBL" id="MBC1178213.1"/>
    </source>
</evidence>
<dbReference type="PANTHER" id="PTHR12510:SF4">
    <property type="entry name" value="GAMMA-GLUTAMYLAMINECYCLOTRANSFERASE"/>
    <property type="match status" value="1"/>
</dbReference>
<protein>
    <recommendedName>
        <fullName evidence="3">Gamma-glutamylcyclotransferase family protein</fullName>
    </recommendedName>
</protein>